<protein>
    <submittedName>
        <fullName evidence="1">ABC transporter, phosphonate, periplasmic substrate-binding protein</fullName>
    </submittedName>
</protein>
<dbReference type="SUPFAM" id="SSF53850">
    <property type="entry name" value="Periplasmic binding protein-like II"/>
    <property type="match status" value="1"/>
</dbReference>
<organism evidence="1 2">
    <name type="scientific">Candidatus Thiodiazotropha endolucinida</name>
    <dbReference type="NCBI Taxonomy" id="1655433"/>
    <lineage>
        <taxon>Bacteria</taxon>
        <taxon>Pseudomonadati</taxon>
        <taxon>Pseudomonadota</taxon>
        <taxon>Gammaproteobacteria</taxon>
        <taxon>Chromatiales</taxon>
        <taxon>Sedimenticolaceae</taxon>
        <taxon>Candidatus Thiodiazotropha</taxon>
    </lineage>
</organism>
<dbReference type="AlphaFoldDB" id="A0A7Z0VKI4"/>
<dbReference type="Proteomes" id="UP000094769">
    <property type="component" value="Unassembled WGS sequence"/>
</dbReference>
<sequence length="251" mass="27904">MPFQLTVSPDFTPDHISGWYIFNTWLQKALDEGVHLELYNNFNDQRSAIQSDQVDLIYANPYDAAMLVREKGFLPVARPGGVADEAIIAVRDDSSTQVVEDLSSGIRIAATDDPDVNLMCAIMLEPAELNAENTQREEKESYPLVAKAVIQGQVDLGFFLAEAFNSLSGVTRKQLRPLVTSQIHIIHHALLVGPKLAHRQQQLSELLAGMSEDPKGSGVLQSLGFDSWVKVEEEEMEFMIDLMDTLTYQPA</sequence>
<name>A0A7Z0VKI4_9GAMM</name>
<comment type="caution">
    <text evidence="1">The sequence shown here is derived from an EMBL/GenBank/DDBJ whole genome shotgun (WGS) entry which is preliminary data.</text>
</comment>
<dbReference type="Gene3D" id="3.40.190.10">
    <property type="entry name" value="Periplasmic binding protein-like II"/>
    <property type="match status" value="2"/>
</dbReference>
<evidence type="ECO:0000313" key="2">
    <source>
        <dbReference type="Proteomes" id="UP000094769"/>
    </source>
</evidence>
<dbReference type="Pfam" id="PF12974">
    <property type="entry name" value="Phosphonate-bd"/>
    <property type="match status" value="1"/>
</dbReference>
<keyword evidence="2" id="KW-1185">Reference proteome</keyword>
<dbReference type="OrthoDB" id="34246at2"/>
<reference evidence="1 2" key="1">
    <citation type="submission" date="2016-06" db="EMBL/GenBank/DDBJ databases">
        <title>Genome sequence of endosymbiont of Candidatus Endolucinida thiodiazotropha.</title>
        <authorList>
            <person name="Poehlein A."/>
            <person name="Koenig S."/>
            <person name="Heiden S.E."/>
            <person name="Thuermer A."/>
            <person name="Voget S."/>
            <person name="Daniel R."/>
            <person name="Markert S."/>
            <person name="Gros O."/>
            <person name="Schweder T."/>
        </authorList>
    </citation>
    <scope>NUCLEOTIDE SEQUENCE [LARGE SCALE GENOMIC DNA]</scope>
    <source>
        <strain evidence="1 2">COS</strain>
    </source>
</reference>
<dbReference type="EMBL" id="MARB01000013">
    <property type="protein sequence ID" value="ODJ87303.1"/>
    <property type="molecule type" value="Genomic_DNA"/>
</dbReference>
<accession>A0A7Z0VKI4</accession>
<dbReference type="RefSeq" id="WP_069125440.1">
    <property type="nucleotide sequence ID" value="NZ_MARB01000013.1"/>
</dbReference>
<gene>
    <name evidence="1" type="ORF">CODIS_25550</name>
</gene>
<proteinExistence type="predicted"/>
<evidence type="ECO:0000313" key="1">
    <source>
        <dbReference type="EMBL" id="ODJ87303.1"/>
    </source>
</evidence>